<dbReference type="Proteomes" id="UP000092444">
    <property type="component" value="Unassembled WGS sequence"/>
</dbReference>
<dbReference type="CDD" id="cd20393">
    <property type="entry name" value="Tudor_SGF29_rpt1"/>
    <property type="match status" value="1"/>
</dbReference>
<dbReference type="Gene3D" id="2.30.30.140">
    <property type="match status" value="2"/>
</dbReference>
<dbReference type="PROSITE" id="PS51518">
    <property type="entry name" value="SGF29_C"/>
    <property type="match status" value="1"/>
</dbReference>
<evidence type="ECO:0000259" key="6">
    <source>
        <dbReference type="PROSITE" id="PS51518"/>
    </source>
</evidence>
<evidence type="ECO:0000256" key="4">
    <source>
        <dbReference type="ARBA" id="ARBA00023163"/>
    </source>
</evidence>
<sequence length="302" mass="34059">MPLTAENAAQQIQKYKNFFFQKDRLKDVQRLIHQIDEERRRSEGNINSLTRAQQSNLPPSKLKSLYKSCLQDAVVEEATIRNALEKIQEIRNIRNERRIQARNAGNKEAIRRGALMKMVQISAQTLPLFVSKPGEKVPPLCGAIPAESNYIARVGDNVAALVKGVEDEENWILAEVVQFLQRQNKYDVIDIDEEQKDRHVLSKRKVIPLPLMRANPETDGHALFPKDTIVMALYPQTTCFYKAIIHKLPQSATEDYEVLFEDSSYTNGYAEPLPVAQRYVIAYKPTKKSGSSGGGSSSVSSA</sequence>
<feature type="domain" description="SGF29 C-terminal" evidence="6">
    <location>
        <begin position="148"/>
        <end position="289"/>
    </location>
</feature>
<dbReference type="InterPro" id="IPR037802">
    <property type="entry name" value="SGF29"/>
</dbReference>
<dbReference type="InterPro" id="IPR010750">
    <property type="entry name" value="SGF29_tudor-like_dom"/>
</dbReference>
<dbReference type="InterPro" id="IPR047288">
    <property type="entry name" value="Tudor_SGF29_rpt1"/>
</dbReference>
<keyword evidence="5" id="KW-0539">Nucleus</keyword>
<dbReference type="GO" id="GO:0005634">
    <property type="term" value="C:nucleus"/>
    <property type="evidence" value="ECO:0007669"/>
    <property type="project" value="UniProtKB-SubCell"/>
</dbReference>
<evidence type="ECO:0000256" key="1">
    <source>
        <dbReference type="ARBA" id="ARBA00004123"/>
    </source>
</evidence>
<dbReference type="PANTHER" id="PTHR21539:SF0">
    <property type="entry name" value="SAGA-ASSOCIATED FACTOR 29"/>
    <property type="match status" value="1"/>
</dbReference>
<dbReference type="GO" id="GO:0140672">
    <property type="term" value="C:ATAC complex"/>
    <property type="evidence" value="ECO:0007669"/>
    <property type="project" value="UniProtKB-ARBA"/>
</dbReference>
<keyword evidence="3" id="KW-0175">Coiled coil</keyword>
<dbReference type="FunFam" id="2.30.30.140:FF:000029">
    <property type="entry name" value="SAGA-associated factor 29 homolog"/>
    <property type="match status" value="1"/>
</dbReference>
<accession>A0A1B0FQG4</accession>
<dbReference type="CDD" id="cd20394">
    <property type="entry name" value="Tudor_SGF29_rpt2"/>
    <property type="match status" value="1"/>
</dbReference>
<dbReference type="InterPro" id="IPR047287">
    <property type="entry name" value="Tudor_SGF29_rpt2"/>
</dbReference>
<dbReference type="AlphaFoldDB" id="A0A1B0FQG4"/>
<protein>
    <recommendedName>
        <fullName evidence="6">SGF29 C-terminal domain-containing protein</fullName>
    </recommendedName>
</protein>
<keyword evidence="8" id="KW-1185">Reference proteome</keyword>
<keyword evidence="4" id="KW-0804">Transcription</keyword>
<proteinExistence type="predicted"/>
<dbReference type="PhylomeDB" id="A0A1B0FQG4"/>
<evidence type="ECO:0000256" key="3">
    <source>
        <dbReference type="ARBA" id="ARBA00023054"/>
    </source>
</evidence>
<dbReference type="VEuPathDB" id="VectorBase:GMOY006170"/>
<organism evidence="7 8">
    <name type="scientific">Glossina morsitans morsitans</name>
    <name type="common">Savannah tsetse fly</name>
    <dbReference type="NCBI Taxonomy" id="37546"/>
    <lineage>
        <taxon>Eukaryota</taxon>
        <taxon>Metazoa</taxon>
        <taxon>Ecdysozoa</taxon>
        <taxon>Arthropoda</taxon>
        <taxon>Hexapoda</taxon>
        <taxon>Insecta</taxon>
        <taxon>Pterygota</taxon>
        <taxon>Neoptera</taxon>
        <taxon>Endopterygota</taxon>
        <taxon>Diptera</taxon>
        <taxon>Brachycera</taxon>
        <taxon>Muscomorpha</taxon>
        <taxon>Hippoboscoidea</taxon>
        <taxon>Glossinidae</taxon>
        <taxon>Glossina</taxon>
    </lineage>
</organism>
<dbReference type="EMBL" id="CCAG010009452">
    <property type="status" value="NOT_ANNOTATED_CDS"/>
    <property type="molecule type" value="Genomic_DNA"/>
</dbReference>
<evidence type="ECO:0000313" key="8">
    <source>
        <dbReference type="Proteomes" id="UP000092444"/>
    </source>
</evidence>
<dbReference type="FunFam" id="2.30.30.140:FF:000026">
    <property type="entry name" value="SAGA-associated factor 29 homolog"/>
    <property type="match status" value="1"/>
</dbReference>
<dbReference type="GO" id="GO:0000124">
    <property type="term" value="C:SAGA complex"/>
    <property type="evidence" value="ECO:0007669"/>
    <property type="project" value="InterPro"/>
</dbReference>
<dbReference type="EnsemblMetazoa" id="GMOY006170-RA">
    <property type="protein sequence ID" value="GMOY006170-PA"/>
    <property type="gene ID" value="GMOY006170"/>
</dbReference>
<evidence type="ECO:0000256" key="2">
    <source>
        <dbReference type="ARBA" id="ARBA00023015"/>
    </source>
</evidence>
<dbReference type="STRING" id="37546.A0A1B0FQG4"/>
<evidence type="ECO:0000313" key="7">
    <source>
        <dbReference type="EnsemblMetazoa" id="GMOY006170-PA"/>
    </source>
</evidence>
<dbReference type="Pfam" id="PF07039">
    <property type="entry name" value="SGF29_Tudor"/>
    <property type="match status" value="1"/>
</dbReference>
<reference evidence="7" key="1">
    <citation type="submission" date="2020-05" db="UniProtKB">
        <authorList>
            <consortium name="EnsemblMetazoa"/>
        </authorList>
    </citation>
    <scope>IDENTIFICATION</scope>
    <source>
        <strain evidence="7">Yale</strain>
    </source>
</reference>
<evidence type="ECO:0000256" key="5">
    <source>
        <dbReference type="ARBA" id="ARBA00023242"/>
    </source>
</evidence>
<dbReference type="PANTHER" id="PTHR21539">
    <property type="entry name" value="SAGA-ASSOCIATED FACTOR 29"/>
    <property type="match status" value="1"/>
</dbReference>
<keyword evidence="2" id="KW-0805">Transcription regulation</keyword>
<comment type="subcellular location">
    <subcellularLocation>
        <location evidence="1">Nucleus</location>
    </subcellularLocation>
</comment>
<name>A0A1B0FQG4_GLOMM</name>